<evidence type="ECO:0000256" key="1">
    <source>
        <dbReference type="SAM" id="Phobius"/>
    </source>
</evidence>
<dbReference type="EMBL" id="JXXE01000504">
    <property type="protein sequence ID" value="KIZ38409.1"/>
    <property type="molecule type" value="Genomic_DNA"/>
</dbReference>
<dbReference type="Proteomes" id="UP000032515">
    <property type="component" value="Unassembled WGS sequence"/>
</dbReference>
<keyword evidence="1" id="KW-0812">Transmembrane</keyword>
<evidence type="ECO:0000313" key="2">
    <source>
        <dbReference type="EMBL" id="KIZ38409.1"/>
    </source>
</evidence>
<reference evidence="2 3" key="1">
    <citation type="submission" date="2014-11" db="EMBL/GenBank/DDBJ databases">
        <title>Genomics and ecophysiology of heterotrophic nitrogen fixing bacteria isolated from estuarine surface water.</title>
        <authorList>
            <person name="Bentzon-Tilia M."/>
            <person name="Severin I."/>
            <person name="Hansen L.H."/>
            <person name="Riemann L."/>
        </authorList>
    </citation>
    <scope>NUCLEOTIDE SEQUENCE [LARGE SCALE GENOMIC DNA]</scope>
    <source>
        <strain evidence="2 3">BAL398</strain>
    </source>
</reference>
<name>A0A0D7EC46_RHOPL</name>
<evidence type="ECO:0000313" key="3">
    <source>
        <dbReference type="Proteomes" id="UP000032515"/>
    </source>
</evidence>
<proteinExistence type="predicted"/>
<dbReference type="OrthoDB" id="8139509at2"/>
<feature type="transmembrane region" description="Helical" evidence="1">
    <location>
        <begin position="7"/>
        <end position="40"/>
    </location>
</feature>
<comment type="caution">
    <text evidence="2">The sequence shown here is derived from an EMBL/GenBank/DDBJ whole genome shotgun (WGS) entry which is preliminary data.</text>
</comment>
<keyword evidence="1" id="KW-1133">Transmembrane helix</keyword>
<dbReference type="AlphaFoldDB" id="A0A0D7EC46"/>
<gene>
    <name evidence="2" type="ORF">OO17_22820</name>
</gene>
<keyword evidence="1" id="KW-0472">Membrane</keyword>
<protein>
    <recommendedName>
        <fullName evidence="4">Transmembrane protein</fullName>
    </recommendedName>
</protein>
<evidence type="ECO:0008006" key="4">
    <source>
        <dbReference type="Google" id="ProtNLM"/>
    </source>
</evidence>
<accession>A0A0D7EC46</accession>
<sequence>MQNWIILFAVALLIVAAAAAGPMAPVVVFLAFWITLYLLWARQLGFKDAWASFGLHRLKPPLWNSENRRHFAPFLEDQDKLVKSAAVALGLIALGLMIPPAFVRIIAVVALIWYISEIYRAQRVADRLDNARFN</sequence>
<dbReference type="PATRIC" id="fig|1076.23.peg.5451"/>
<feature type="transmembrane region" description="Helical" evidence="1">
    <location>
        <begin position="85"/>
        <end position="115"/>
    </location>
</feature>
<organism evidence="2 3">
    <name type="scientific">Rhodopseudomonas palustris</name>
    <dbReference type="NCBI Taxonomy" id="1076"/>
    <lineage>
        <taxon>Bacteria</taxon>
        <taxon>Pseudomonadati</taxon>
        <taxon>Pseudomonadota</taxon>
        <taxon>Alphaproteobacteria</taxon>
        <taxon>Hyphomicrobiales</taxon>
        <taxon>Nitrobacteraceae</taxon>
        <taxon>Rhodopseudomonas</taxon>
    </lineage>
</organism>
<dbReference type="RefSeq" id="WP_044415969.1">
    <property type="nucleotide sequence ID" value="NZ_JXXE01000504.1"/>
</dbReference>